<dbReference type="EMBL" id="JAFNEN010000233">
    <property type="protein sequence ID" value="KAG8188710.1"/>
    <property type="molecule type" value="Genomic_DNA"/>
</dbReference>
<comment type="caution">
    <text evidence="1">The sequence shown here is derived from an EMBL/GenBank/DDBJ whole genome shotgun (WGS) entry which is preliminary data.</text>
</comment>
<reference evidence="1 2" key="1">
    <citation type="journal article" date="2022" name="Nat. Ecol. Evol.">
        <title>A masculinizing supergene underlies an exaggerated male reproductive morph in a spider.</title>
        <authorList>
            <person name="Hendrickx F."/>
            <person name="De Corte Z."/>
            <person name="Sonet G."/>
            <person name="Van Belleghem S.M."/>
            <person name="Kostlbacher S."/>
            <person name="Vangestel C."/>
        </authorList>
    </citation>
    <scope>NUCLEOTIDE SEQUENCE [LARGE SCALE GENOMIC DNA]</scope>
    <source>
        <strain evidence="1">W744_W776</strain>
    </source>
</reference>
<dbReference type="AlphaFoldDB" id="A0AAV6UWJ9"/>
<keyword evidence="2" id="KW-1185">Reference proteome</keyword>
<gene>
    <name evidence="1" type="ORF">JTE90_003966</name>
</gene>
<evidence type="ECO:0000313" key="1">
    <source>
        <dbReference type="EMBL" id="KAG8188710.1"/>
    </source>
</evidence>
<proteinExistence type="predicted"/>
<sequence>MRLTLGYSGKSCKGMSGVEHVSAFGVEHEKYIRSNKRLWKRRERERRIFYLLPLHPHPLPLSFDACFSFGPTTHEKSNAERGSGEI</sequence>
<dbReference type="Proteomes" id="UP000827092">
    <property type="component" value="Unassembled WGS sequence"/>
</dbReference>
<evidence type="ECO:0000313" key="2">
    <source>
        <dbReference type="Proteomes" id="UP000827092"/>
    </source>
</evidence>
<accession>A0AAV6UWJ9</accession>
<organism evidence="1 2">
    <name type="scientific">Oedothorax gibbosus</name>
    <dbReference type="NCBI Taxonomy" id="931172"/>
    <lineage>
        <taxon>Eukaryota</taxon>
        <taxon>Metazoa</taxon>
        <taxon>Ecdysozoa</taxon>
        <taxon>Arthropoda</taxon>
        <taxon>Chelicerata</taxon>
        <taxon>Arachnida</taxon>
        <taxon>Araneae</taxon>
        <taxon>Araneomorphae</taxon>
        <taxon>Entelegynae</taxon>
        <taxon>Araneoidea</taxon>
        <taxon>Linyphiidae</taxon>
        <taxon>Erigoninae</taxon>
        <taxon>Oedothorax</taxon>
    </lineage>
</organism>
<protein>
    <submittedName>
        <fullName evidence="1">Uncharacterized protein</fullName>
    </submittedName>
</protein>
<name>A0AAV6UWJ9_9ARAC</name>